<reference evidence="2" key="1">
    <citation type="submission" date="2022-11" db="UniProtKB">
        <authorList>
            <consortium name="WormBaseParasite"/>
        </authorList>
    </citation>
    <scope>IDENTIFICATION</scope>
</reference>
<sequence>MGHNFSQYNHENPIVRDTLFSFGLTEVHLECLSRWFDCRIGVYDEKNWKRYGNWDDGNSDAATFLITMQDGKFMPIFDFN</sequence>
<name>A0A914Y8X7_9BILA</name>
<dbReference type="Proteomes" id="UP000887577">
    <property type="component" value="Unplaced"/>
</dbReference>
<protein>
    <submittedName>
        <fullName evidence="2">Uncharacterized protein</fullName>
    </submittedName>
</protein>
<accession>A0A914Y8X7</accession>
<keyword evidence="1" id="KW-1185">Reference proteome</keyword>
<dbReference type="AlphaFoldDB" id="A0A914Y8X7"/>
<proteinExistence type="predicted"/>
<organism evidence="1 2">
    <name type="scientific">Panagrolaimus superbus</name>
    <dbReference type="NCBI Taxonomy" id="310955"/>
    <lineage>
        <taxon>Eukaryota</taxon>
        <taxon>Metazoa</taxon>
        <taxon>Ecdysozoa</taxon>
        <taxon>Nematoda</taxon>
        <taxon>Chromadorea</taxon>
        <taxon>Rhabditida</taxon>
        <taxon>Tylenchina</taxon>
        <taxon>Panagrolaimomorpha</taxon>
        <taxon>Panagrolaimoidea</taxon>
        <taxon>Panagrolaimidae</taxon>
        <taxon>Panagrolaimus</taxon>
    </lineage>
</organism>
<dbReference type="WBParaSite" id="PSU_v2.g15907.t1">
    <property type="protein sequence ID" value="PSU_v2.g15907.t1"/>
    <property type="gene ID" value="PSU_v2.g15907"/>
</dbReference>
<evidence type="ECO:0000313" key="1">
    <source>
        <dbReference type="Proteomes" id="UP000887577"/>
    </source>
</evidence>
<evidence type="ECO:0000313" key="2">
    <source>
        <dbReference type="WBParaSite" id="PSU_v2.g15907.t1"/>
    </source>
</evidence>